<dbReference type="Proteomes" id="UP000708208">
    <property type="component" value="Unassembled WGS sequence"/>
</dbReference>
<accession>A0A8J2Q1L0</accession>
<comment type="caution">
    <text evidence="1">The sequence shown here is derived from an EMBL/GenBank/DDBJ whole genome shotgun (WGS) entry which is preliminary data.</text>
</comment>
<dbReference type="EMBL" id="CAJVCH010571187">
    <property type="protein sequence ID" value="CAG7836877.1"/>
    <property type="molecule type" value="Genomic_DNA"/>
</dbReference>
<reference evidence="1" key="1">
    <citation type="submission" date="2021-06" db="EMBL/GenBank/DDBJ databases">
        <authorList>
            <person name="Hodson N. C."/>
            <person name="Mongue J. A."/>
            <person name="Jaron S. K."/>
        </authorList>
    </citation>
    <scope>NUCLEOTIDE SEQUENCE</scope>
</reference>
<organism evidence="1 2">
    <name type="scientific">Allacma fusca</name>
    <dbReference type="NCBI Taxonomy" id="39272"/>
    <lineage>
        <taxon>Eukaryota</taxon>
        <taxon>Metazoa</taxon>
        <taxon>Ecdysozoa</taxon>
        <taxon>Arthropoda</taxon>
        <taxon>Hexapoda</taxon>
        <taxon>Collembola</taxon>
        <taxon>Symphypleona</taxon>
        <taxon>Sminthuridae</taxon>
        <taxon>Allacma</taxon>
    </lineage>
</organism>
<protein>
    <submittedName>
        <fullName evidence="1">Uncharacterized protein</fullName>
    </submittedName>
</protein>
<dbReference type="OrthoDB" id="7933078at2759"/>
<evidence type="ECO:0000313" key="2">
    <source>
        <dbReference type="Proteomes" id="UP000708208"/>
    </source>
</evidence>
<feature type="non-terminal residue" evidence="1">
    <location>
        <position position="55"/>
    </location>
</feature>
<name>A0A8J2Q1L0_9HEXA</name>
<dbReference type="AlphaFoldDB" id="A0A8J2Q1L0"/>
<evidence type="ECO:0000313" key="1">
    <source>
        <dbReference type="EMBL" id="CAG7836877.1"/>
    </source>
</evidence>
<gene>
    <name evidence="1" type="ORF">AFUS01_LOCUS46068</name>
</gene>
<sequence length="55" mass="6368">MEEPHAKRNAPEMEYFHGDDLEGQQELNFSVKSVRQGFIRKVYSILMVQLLITSG</sequence>
<keyword evidence="2" id="KW-1185">Reference proteome</keyword>
<proteinExistence type="predicted"/>